<dbReference type="PROSITE" id="PS50181">
    <property type="entry name" value="FBOX"/>
    <property type="match status" value="1"/>
</dbReference>
<feature type="domain" description="F-box" evidence="2">
    <location>
        <begin position="13"/>
        <end position="50"/>
    </location>
</feature>
<sequence>MESATSNVLGVPELLQNILSALPPLEILRMQRVCRTWKTLINTLPLLQYLSWMDSSYTRSHRVTSADTIPELTTKQKSSIFHGEYQDPDKQAEYEKKRFCHNMATHINPVLANFIIRHVPENPQFGFDVKWNDNGTSCEIRYSLRPDVLRECVKWYEKHGDAEERWGGMSLCRPDLKSVKWELLCSDDSSIPVELQADDGVGRLTLKDLMVRVDGLWKRWVNSEHETHYLSHDAGECDLDMGFPEHCLGSSDEGEDGSEDGEDGEGRIRIGTMRTVEEHLEQAIRNASR</sequence>
<accession>A0A6A6SS93</accession>
<evidence type="ECO:0000313" key="4">
    <source>
        <dbReference type="Proteomes" id="UP000799324"/>
    </source>
</evidence>
<dbReference type="Pfam" id="PF12937">
    <property type="entry name" value="F-box-like"/>
    <property type="match status" value="1"/>
</dbReference>
<reference evidence="3" key="1">
    <citation type="journal article" date="2020" name="Stud. Mycol.">
        <title>101 Dothideomycetes genomes: a test case for predicting lifestyles and emergence of pathogens.</title>
        <authorList>
            <person name="Haridas S."/>
            <person name="Albert R."/>
            <person name="Binder M."/>
            <person name="Bloem J."/>
            <person name="Labutti K."/>
            <person name="Salamov A."/>
            <person name="Andreopoulos B."/>
            <person name="Baker S."/>
            <person name="Barry K."/>
            <person name="Bills G."/>
            <person name="Bluhm B."/>
            <person name="Cannon C."/>
            <person name="Castanera R."/>
            <person name="Culley D."/>
            <person name="Daum C."/>
            <person name="Ezra D."/>
            <person name="Gonzalez J."/>
            <person name="Henrissat B."/>
            <person name="Kuo A."/>
            <person name="Liang C."/>
            <person name="Lipzen A."/>
            <person name="Lutzoni F."/>
            <person name="Magnuson J."/>
            <person name="Mondo S."/>
            <person name="Nolan M."/>
            <person name="Ohm R."/>
            <person name="Pangilinan J."/>
            <person name="Park H.-J."/>
            <person name="Ramirez L."/>
            <person name="Alfaro M."/>
            <person name="Sun H."/>
            <person name="Tritt A."/>
            <person name="Yoshinaga Y."/>
            <person name="Zwiers L.-H."/>
            <person name="Turgeon B."/>
            <person name="Goodwin S."/>
            <person name="Spatafora J."/>
            <person name="Crous P."/>
            <person name="Grigoriev I."/>
        </authorList>
    </citation>
    <scope>NUCLEOTIDE SEQUENCE</scope>
    <source>
        <strain evidence="3">CBS 122681</strain>
    </source>
</reference>
<proteinExistence type="predicted"/>
<dbReference type="InterPro" id="IPR001810">
    <property type="entry name" value="F-box_dom"/>
</dbReference>
<dbReference type="CDD" id="cd09917">
    <property type="entry name" value="F-box_SF"/>
    <property type="match status" value="1"/>
</dbReference>
<dbReference type="InterPro" id="IPR036047">
    <property type="entry name" value="F-box-like_dom_sf"/>
</dbReference>
<gene>
    <name evidence="3" type="ORF">K491DRAFT_125434</name>
</gene>
<organism evidence="3 4">
    <name type="scientific">Lophiostoma macrostomum CBS 122681</name>
    <dbReference type="NCBI Taxonomy" id="1314788"/>
    <lineage>
        <taxon>Eukaryota</taxon>
        <taxon>Fungi</taxon>
        <taxon>Dikarya</taxon>
        <taxon>Ascomycota</taxon>
        <taxon>Pezizomycotina</taxon>
        <taxon>Dothideomycetes</taxon>
        <taxon>Pleosporomycetidae</taxon>
        <taxon>Pleosporales</taxon>
        <taxon>Lophiostomataceae</taxon>
        <taxon>Lophiostoma</taxon>
    </lineage>
</organism>
<dbReference type="EMBL" id="MU004448">
    <property type="protein sequence ID" value="KAF2650646.1"/>
    <property type="molecule type" value="Genomic_DNA"/>
</dbReference>
<dbReference type="SMART" id="SM00256">
    <property type="entry name" value="FBOX"/>
    <property type="match status" value="1"/>
</dbReference>
<dbReference type="Gene3D" id="1.20.1280.50">
    <property type="match status" value="1"/>
</dbReference>
<name>A0A6A6SS93_9PLEO</name>
<feature type="region of interest" description="Disordered" evidence="1">
    <location>
        <begin position="248"/>
        <end position="273"/>
    </location>
</feature>
<dbReference type="SUPFAM" id="SSF81383">
    <property type="entry name" value="F-box domain"/>
    <property type="match status" value="1"/>
</dbReference>
<evidence type="ECO:0000259" key="2">
    <source>
        <dbReference type="PROSITE" id="PS50181"/>
    </source>
</evidence>
<evidence type="ECO:0000256" key="1">
    <source>
        <dbReference type="SAM" id="MobiDB-lite"/>
    </source>
</evidence>
<protein>
    <recommendedName>
        <fullName evidence="2">F-box domain-containing protein</fullName>
    </recommendedName>
</protein>
<dbReference type="Proteomes" id="UP000799324">
    <property type="component" value="Unassembled WGS sequence"/>
</dbReference>
<feature type="compositionally biased region" description="Acidic residues" evidence="1">
    <location>
        <begin position="252"/>
        <end position="263"/>
    </location>
</feature>
<evidence type="ECO:0000313" key="3">
    <source>
        <dbReference type="EMBL" id="KAF2650646.1"/>
    </source>
</evidence>
<dbReference type="OrthoDB" id="3784410at2759"/>
<keyword evidence="4" id="KW-1185">Reference proteome</keyword>
<dbReference type="AlphaFoldDB" id="A0A6A6SS93"/>